<keyword evidence="8" id="KW-1185">Reference proteome</keyword>
<evidence type="ECO:0000313" key="7">
    <source>
        <dbReference type="EMBL" id="ADU31035.1"/>
    </source>
</evidence>
<keyword evidence="3 6" id="KW-1133">Transmembrane helix</keyword>
<dbReference type="Pfam" id="PF01226">
    <property type="entry name" value="Form_Nir_trans"/>
    <property type="match status" value="1"/>
</dbReference>
<evidence type="ECO:0000256" key="6">
    <source>
        <dbReference type="SAM" id="Phobius"/>
    </source>
</evidence>
<dbReference type="STRING" id="649639.Bcell_2781"/>
<gene>
    <name evidence="7" type="ordered locus">Bcell_2781</name>
</gene>
<sequence length="276" mass="29757">MYKDTIDTLSDAAKSKVEFLNNSLGKYLVSASLAGAYIGLAVVLSFSLGASFADVSSPLASLLVGLSFGIALVLIIFAGAELFTGNNLFFTMSSLSGATSWGDAAKNWFWCYIGNFIGASLFCVLILFSGIFSNISGDHFLMQVAANKMGLSTSELFFRGILCNWLVCLAIWCTLRTKNDAAKILMITWILLTFIISGYEHSIANMAILGLALIHPSPDTITLTGYFANLIPVTLGNIVGGTLFVGGLYWIISPVREKKEIAEEKLLVRKSVTSIK</sequence>
<feature type="transmembrane region" description="Helical" evidence="6">
    <location>
        <begin position="156"/>
        <end position="175"/>
    </location>
</feature>
<dbReference type="AlphaFoldDB" id="E6TW79"/>
<feature type="transmembrane region" description="Helical" evidence="6">
    <location>
        <begin position="27"/>
        <end position="53"/>
    </location>
</feature>
<comment type="similarity">
    <text evidence="5">Belongs to the FNT transporter (TC 1.A.16) family.</text>
</comment>
<dbReference type="Gene3D" id="1.20.1080.10">
    <property type="entry name" value="Glycerol uptake facilitator protein"/>
    <property type="match status" value="1"/>
</dbReference>
<reference evidence="7 8" key="1">
    <citation type="submission" date="2010-12" db="EMBL/GenBank/DDBJ databases">
        <title>Complete sequence of Bacillus cellulosilyticus DSM 2522.</title>
        <authorList>
            <consortium name="US DOE Joint Genome Institute"/>
            <person name="Lucas S."/>
            <person name="Copeland A."/>
            <person name="Lapidus A."/>
            <person name="Cheng J.-F."/>
            <person name="Bruce D."/>
            <person name="Goodwin L."/>
            <person name="Pitluck S."/>
            <person name="Chertkov O."/>
            <person name="Detter J.C."/>
            <person name="Han C."/>
            <person name="Tapia R."/>
            <person name="Land M."/>
            <person name="Hauser L."/>
            <person name="Jeffries C."/>
            <person name="Kyrpides N."/>
            <person name="Ivanova N."/>
            <person name="Mikhailova N."/>
            <person name="Brumm P."/>
            <person name="Mead D."/>
            <person name="Woyke T."/>
        </authorList>
    </citation>
    <scope>NUCLEOTIDE SEQUENCE [LARGE SCALE GENOMIC DNA]</scope>
    <source>
        <strain evidence="8">ATCC 21833 / DSM 2522 / FERM P-1141 / JCM 9156 / N-4</strain>
    </source>
</reference>
<dbReference type="RefSeq" id="WP_013489368.1">
    <property type="nucleotide sequence ID" value="NC_014829.1"/>
</dbReference>
<name>E6TW79_EVAC2</name>
<evidence type="ECO:0000256" key="5">
    <source>
        <dbReference type="ARBA" id="ARBA00049660"/>
    </source>
</evidence>
<feature type="transmembrane region" description="Helical" evidence="6">
    <location>
        <begin position="187"/>
        <end position="214"/>
    </location>
</feature>
<dbReference type="InterPro" id="IPR024002">
    <property type="entry name" value="For/NO2_transpt_CS"/>
</dbReference>
<dbReference type="EMBL" id="CP002394">
    <property type="protein sequence ID" value="ADU31035.1"/>
    <property type="molecule type" value="Genomic_DNA"/>
</dbReference>
<feature type="transmembrane region" description="Helical" evidence="6">
    <location>
        <begin position="226"/>
        <end position="252"/>
    </location>
</feature>
<dbReference type="GO" id="GO:0005886">
    <property type="term" value="C:plasma membrane"/>
    <property type="evidence" value="ECO:0007669"/>
    <property type="project" value="TreeGrafter"/>
</dbReference>
<dbReference type="InterPro" id="IPR000292">
    <property type="entry name" value="For/NO2_transpt"/>
</dbReference>
<evidence type="ECO:0000256" key="1">
    <source>
        <dbReference type="ARBA" id="ARBA00004141"/>
    </source>
</evidence>
<dbReference type="PANTHER" id="PTHR30520">
    <property type="entry name" value="FORMATE TRANSPORTER-RELATED"/>
    <property type="match status" value="1"/>
</dbReference>
<keyword evidence="4 6" id="KW-0472">Membrane</keyword>
<dbReference type="OrthoDB" id="9786493at2"/>
<dbReference type="eggNOG" id="COG2116">
    <property type="taxonomic scope" value="Bacteria"/>
</dbReference>
<dbReference type="HOGENOM" id="CLU_036896_2_1_9"/>
<organism evidence="7 8">
    <name type="scientific">Evansella cellulosilytica (strain ATCC 21833 / DSM 2522 / FERM P-1141 / JCM 9156 / N-4)</name>
    <name type="common">Bacillus cellulosilyticus</name>
    <dbReference type="NCBI Taxonomy" id="649639"/>
    <lineage>
        <taxon>Bacteria</taxon>
        <taxon>Bacillati</taxon>
        <taxon>Bacillota</taxon>
        <taxon>Bacilli</taxon>
        <taxon>Bacillales</taxon>
        <taxon>Bacillaceae</taxon>
        <taxon>Evansella</taxon>
    </lineage>
</organism>
<dbReference type="KEGG" id="bco:Bcell_2781"/>
<dbReference type="PROSITE" id="PS01006">
    <property type="entry name" value="FORMATE_NITRITE_TP_2"/>
    <property type="match status" value="1"/>
</dbReference>
<dbReference type="Proteomes" id="UP000001401">
    <property type="component" value="Chromosome"/>
</dbReference>
<feature type="transmembrane region" description="Helical" evidence="6">
    <location>
        <begin position="109"/>
        <end position="136"/>
    </location>
</feature>
<accession>E6TW79</accession>
<proteinExistence type="inferred from homology"/>
<evidence type="ECO:0000256" key="2">
    <source>
        <dbReference type="ARBA" id="ARBA00022692"/>
    </source>
</evidence>
<evidence type="ECO:0000313" key="8">
    <source>
        <dbReference type="Proteomes" id="UP000001401"/>
    </source>
</evidence>
<dbReference type="PANTHER" id="PTHR30520:SF8">
    <property type="entry name" value="NITRITE TRANSPORTER NIRC"/>
    <property type="match status" value="1"/>
</dbReference>
<comment type="subcellular location">
    <subcellularLocation>
        <location evidence="1">Membrane</location>
        <topology evidence="1">Multi-pass membrane protein</topology>
    </subcellularLocation>
</comment>
<protein>
    <submittedName>
        <fullName evidence="7">Formate/nitrite transporter</fullName>
    </submittedName>
</protein>
<evidence type="ECO:0000256" key="4">
    <source>
        <dbReference type="ARBA" id="ARBA00023136"/>
    </source>
</evidence>
<dbReference type="GO" id="GO:0015499">
    <property type="term" value="F:formate transmembrane transporter activity"/>
    <property type="evidence" value="ECO:0007669"/>
    <property type="project" value="TreeGrafter"/>
</dbReference>
<evidence type="ECO:0000256" key="3">
    <source>
        <dbReference type="ARBA" id="ARBA00022989"/>
    </source>
</evidence>
<dbReference type="InterPro" id="IPR023271">
    <property type="entry name" value="Aquaporin-like"/>
</dbReference>
<feature type="transmembrane region" description="Helical" evidence="6">
    <location>
        <begin position="59"/>
        <end position="83"/>
    </location>
</feature>
<keyword evidence="2 6" id="KW-0812">Transmembrane</keyword>